<protein>
    <submittedName>
        <fullName evidence="8">Cobalt/nickel transport system permease protein</fullName>
    </submittedName>
</protein>
<sequence length="215" mass="21853">MHIPDGFLDAKTWVSATVISTGALGYSIAKTREQLSDRQVPRLGVMAAFIFAAQMVNFPIAGGTSGHLLGAALATALLGPWSAVIVLATVLMIQCFVFQDGGLTALGANILNMGVVGVLVSAGLYGPLSRLVKGKTGVVLASFAASWASVMAAAFMTGAELALSGIPFAVVLPAMLGVHALIGIGEGVITAAVVLAVLNAGFSPNWLRKGDVCSE</sequence>
<keyword evidence="6 7" id="KW-0472">Membrane</keyword>
<evidence type="ECO:0000313" key="8">
    <source>
        <dbReference type="EMBL" id="SHE52109.1"/>
    </source>
</evidence>
<feature type="transmembrane region" description="Helical" evidence="7">
    <location>
        <begin position="105"/>
        <end position="125"/>
    </location>
</feature>
<dbReference type="Pfam" id="PF01891">
    <property type="entry name" value="CbiM"/>
    <property type="match status" value="1"/>
</dbReference>
<evidence type="ECO:0000256" key="5">
    <source>
        <dbReference type="ARBA" id="ARBA00022989"/>
    </source>
</evidence>
<evidence type="ECO:0000256" key="7">
    <source>
        <dbReference type="SAM" id="Phobius"/>
    </source>
</evidence>
<accession>A0A1M4U5T9</accession>
<name>A0A1M4U5T9_9FIRM</name>
<organism evidence="8 9">
    <name type="scientific">Desulforamulus putei DSM 12395</name>
    <dbReference type="NCBI Taxonomy" id="1121429"/>
    <lineage>
        <taxon>Bacteria</taxon>
        <taxon>Bacillati</taxon>
        <taxon>Bacillota</taxon>
        <taxon>Clostridia</taxon>
        <taxon>Eubacteriales</taxon>
        <taxon>Peptococcaceae</taxon>
        <taxon>Desulforamulus</taxon>
    </lineage>
</organism>
<keyword evidence="3" id="KW-1003">Cell membrane</keyword>
<evidence type="ECO:0000256" key="6">
    <source>
        <dbReference type="ARBA" id="ARBA00023136"/>
    </source>
</evidence>
<dbReference type="InterPro" id="IPR002751">
    <property type="entry name" value="CbiM/NikMN"/>
</dbReference>
<feature type="transmembrane region" description="Helical" evidence="7">
    <location>
        <begin position="12"/>
        <end position="29"/>
    </location>
</feature>
<dbReference type="PANTHER" id="PTHR34229">
    <property type="entry name" value="METAL TRANSPORT PROTEIN HI_1621-RELATED"/>
    <property type="match status" value="1"/>
</dbReference>
<dbReference type="GO" id="GO:0000041">
    <property type="term" value="P:transition metal ion transport"/>
    <property type="evidence" value="ECO:0007669"/>
    <property type="project" value="InterPro"/>
</dbReference>
<dbReference type="AlphaFoldDB" id="A0A1M4U5T9"/>
<dbReference type="STRING" id="1121429.SAMN02745133_00593"/>
<dbReference type="EMBL" id="FQUY01000002">
    <property type="protein sequence ID" value="SHE52109.1"/>
    <property type="molecule type" value="Genomic_DNA"/>
</dbReference>
<dbReference type="RefSeq" id="WP_073235464.1">
    <property type="nucleotide sequence ID" value="NZ_FQUY01000002.1"/>
</dbReference>
<dbReference type="GO" id="GO:0005886">
    <property type="term" value="C:plasma membrane"/>
    <property type="evidence" value="ECO:0007669"/>
    <property type="project" value="UniProtKB-SubCell"/>
</dbReference>
<dbReference type="PANTHER" id="PTHR34229:SF1">
    <property type="entry name" value="METAL TRANSPORT PROTEIN HI_1621-RELATED"/>
    <property type="match status" value="1"/>
</dbReference>
<feature type="transmembrane region" description="Helical" evidence="7">
    <location>
        <begin position="68"/>
        <end position="93"/>
    </location>
</feature>
<gene>
    <name evidence="8" type="ORF">SAMN02745133_00593</name>
</gene>
<evidence type="ECO:0000256" key="3">
    <source>
        <dbReference type="ARBA" id="ARBA00022475"/>
    </source>
</evidence>
<keyword evidence="4 7" id="KW-0812">Transmembrane</keyword>
<evidence type="ECO:0000256" key="2">
    <source>
        <dbReference type="ARBA" id="ARBA00022448"/>
    </source>
</evidence>
<evidence type="ECO:0000256" key="4">
    <source>
        <dbReference type="ARBA" id="ARBA00022692"/>
    </source>
</evidence>
<reference evidence="9" key="1">
    <citation type="submission" date="2016-11" db="EMBL/GenBank/DDBJ databases">
        <authorList>
            <person name="Varghese N."/>
            <person name="Submissions S."/>
        </authorList>
    </citation>
    <scope>NUCLEOTIDE SEQUENCE [LARGE SCALE GENOMIC DNA]</scope>
    <source>
        <strain evidence="9">DSM 12395</strain>
    </source>
</reference>
<feature type="transmembrane region" description="Helical" evidence="7">
    <location>
        <begin position="41"/>
        <end position="62"/>
    </location>
</feature>
<evidence type="ECO:0000313" key="9">
    <source>
        <dbReference type="Proteomes" id="UP000184148"/>
    </source>
</evidence>
<keyword evidence="2" id="KW-0813">Transport</keyword>
<dbReference type="Gene3D" id="1.10.1760.20">
    <property type="match status" value="1"/>
</dbReference>
<keyword evidence="9" id="KW-1185">Reference proteome</keyword>
<evidence type="ECO:0000256" key="1">
    <source>
        <dbReference type="ARBA" id="ARBA00004651"/>
    </source>
</evidence>
<comment type="subcellular location">
    <subcellularLocation>
        <location evidence="1">Cell membrane</location>
        <topology evidence="1">Multi-pass membrane protein</topology>
    </subcellularLocation>
</comment>
<dbReference type="OrthoDB" id="5395048at2"/>
<proteinExistence type="predicted"/>
<keyword evidence="5 7" id="KW-1133">Transmembrane helix</keyword>
<dbReference type="Proteomes" id="UP000184148">
    <property type="component" value="Unassembled WGS sequence"/>
</dbReference>